<dbReference type="AlphaFoldDB" id="A0A0E0JSU4"/>
<feature type="compositionally biased region" description="Low complexity" evidence="1">
    <location>
        <begin position="80"/>
        <end position="89"/>
    </location>
</feature>
<sequence length="240" mass="25786">MPSPRRAVHLRWSTEAAIAVEGGCGVDHALVGRALGLDPATVRLNGYFVSRGHGHVSSAVTWRALLAFFAARGLPTGEDPAAPVAVHGKPAPPPPPPPASDCTTNVCPKRKFGLVSDCSTEVCPKGKFGLVSDCTTEVCPKRKFGLDSGKSLKKSKNSKDEVLSRTGFDILSDEITLGLKRRLKLDDANPAKKMKQIECSTVNGAETQQPVKFSCSFINGHGKRSRDEEMFTSLSCKRVR</sequence>
<accession>A0A0E0JSU4</accession>
<name>A0A0E0JSU4_ORYPU</name>
<organism evidence="2">
    <name type="scientific">Oryza punctata</name>
    <name type="common">Red rice</name>
    <dbReference type="NCBI Taxonomy" id="4537"/>
    <lineage>
        <taxon>Eukaryota</taxon>
        <taxon>Viridiplantae</taxon>
        <taxon>Streptophyta</taxon>
        <taxon>Embryophyta</taxon>
        <taxon>Tracheophyta</taxon>
        <taxon>Spermatophyta</taxon>
        <taxon>Magnoliopsida</taxon>
        <taxon>Liliopsida</taxon>
        <taxon>Poales</taxon>
        <taxon>Poaceae</taxon>
        <taxon>BOP clade</taxon>
        <taxon>Oryzoideae</taxon>
        <taxon>Oryzeae</taxon>
        <taxon>Oryzinae</taxon>
        <taxon>Oryza</taxon>
    </lineage>
</organism>
<dbReference type="eggNOG" id="ENOG502RZ9U">
    <property type="taxonomic scope" value="Eukaryota"/>
</dbReference>
<dbReference type="EnsemblPlants" id="OPUNC01G40800.1">
    <property type="protein sequence ID" value="OPUNC01G40800.1"/>
    <property type="gene ID" value="OPUNC01G40800"/>
</dbReference>
<dbReference type="HOGENOM" id="CLU_101169_0_0_1"/>
<reference evidence="2" key="2">
    <citation type="submission" date="2018-05" db="EMBL/GenBank/DDBJ databases">
        <title>OpunRS2 (Oryza punctata Reference Sequence Version 2).</title>
        <authorList>
            <person name="Zhang J."/>
            <person name="Kudrna D."/>
            <person name="Lee S."/>
            <person name="Talag J."/>
            <person name="Welchert J."/>
            <person name="Wing R.A."/>
        </authorList>
    </citation>
    <scope>NUCLEOTIDE SEQUENCE [LARGE SCALE GENOMIC DNA]</scope>
</reference>
<dbReference type="Proteomes" id="UP000026962">
    <property type="component" value="Chromosome 1"/>
</dbReference>
<evidence type="ECO:0000313" key="2">
    <source>
        <dbReference type="EnsemblPlants" id="OPUNC01G40800.1"/>
    </source>
</evidence>
<evidence type="ECO:0000313" key="3">
    <source>
        <dbReference type="Proteomes" id="UP000026962"/>
    </source>
</evidence>
<protein>
    <submittedName>
        <fullName evidence="2">Uncharacterized protein</fullName>
    </submittedName>
</protein>
<dbReference type="Gramene" id="OPUNC01G40800.1">
    <property type="protein sequence ID" value="OPUNC01G40800.1"/>
    <property type="gene ID" value="OPUNC01G40800"/>
</dbReference>
<dbReference type="PANTHER" id="PTHR39104:SF1">
    <property type="entry name" value="AMINO ACID-LIGASE"/>
    <property type="match status" value="1"/>
</dbReference>
<reference evidence="2" key="1">
    <citation type="submission" date="2015-04" db="UniProtKB">
        <authorList>
            <consortium name="EnsemblPlants"/>
        </authorList>
    </citation>
    <scope>IDENTIFICATION</scope>
</reference>
<feature type="region of interest" description="Disordered" evidence="1">
    <location>
        <begin position="80"/>
        <end position="99"/>
    </location>
</feature>
<dbReference type="PANTHER" id="PTHR39104">
    <property type="entry name" value="AMINO ACID-LIGASE"/>
    <property type="match status" value="1"/>
</dbReference>
<proteinExistence type="predicted"/>
<dbReference type="OMA" id="DCTTEVC"/>
<dbReference type="STRING" id="4537.A0A0E0JSU4"/>
<feature type="compositionally biased region" description="Pro residues" evidence="1">
    <location>
        <begin position="90"/>
        <end position="99"/>
    </location>
</feature>
<evidence type="ECO:0000256" key="1">
    <source>
        <dbReference type="SAM" id="MobiDB-lite"/>
    </source>
</evidence>
<keyword evidence="3" id="KW-1185">Reference proteome</keyword>